<keyword evidence="2" id="KW-1185">Reference proteome</keyword>
<dbReference type="EMBL" id="RRYP01029736">
    <property type="protein sequence ID" value="TNV71717.1"/>
    <property type="molecule type" value="Genomic_DNA"/>
</dbReference>
<sequence>MIKWIQMYLYFVIKISGKILDKENIVTSVEGATIIIEITKEDKIIQKSELKTSNIGIYNLKLSLNRDIYKIKYSVSHPQFIDQSLTKDINLSSNSEIKTDFTLERVVQKQKIKINLKDGNGKPIKGSAVTATGFSPKPHENVVVKGEDSGVATIEVQCFKGVDETFQMEVAVQDLKETTKQSVSCTGVSGERSVTLQSQYISLSGQIIDPFGKGSELDLSLTTQPASQQQSIKSIQGNWNSELLVSLNKNYNFIITYNGWDKQLVKEEQMALIASGQTNINFHIIYYQDLVESTINGKVQSKKYHISLKFHKIFLLKEGIEVTNTEIDQFDEYQIKYKFVAAYNQKYYFSLQVKETQKFKQEIVPYTIVPPIYNLSIDVAVTETDAYINEIKTHFSKFYLKGFLGSEYNCKDKIHRAVQHASVSIVKKGQDGDKVKGATHTGDDGRFSMYFFLSKKQKYMQIQISRKQYYCLALH</sequence>
<dbReference type="Proteomes" id="UP000785679">
    <property type="component" value="Unassembled WGS sequence"/>
</dbReference>
<protein>
    <submittedName>
        <fullName evidence="1">Uncharacterized protein</fullName>
    </submittedName>
</protein>
<reference evidence="1" key="1">
    <citation type="submission" date="2019-06" db="EMBL/GenBank/DDBJ databases">
        <authorList>
            <person name="Zheng W."/>
        </authorList>
    </citation>
    <scope>NUCLEOTIDE SEQUENCE</scope>
    <source>
        <strain evidence="1">QDHG01</strain>
    </source>
</reference>
<dbReference type="AlphaFoldDB" id="A0A8J8SUV4"/>
<evidence type="ECO:0000313" key="2">
    <source>
        <dbReference type="Proteomes" id="UP000785679"/>
    </source>
</evidence>
<accession>A0A8J8SUV4</accession>
<proteinExistence type="predicted"/>
<evidence type="ECO:0000313" key="1">
    <source>
        <dbReference type="EMBL" id="TNV71717.1"/>
    </source>
</evidence>
<gene>
    <name evidence="1" type="ORF">FGO68_gene6863</name>
</gene>
<name>A0A8J8SUV4_HALGN</name>
<organism evidence="1 2">
    <name type="scientific">Halteria grandinella</name>
    <dbReference type="NCBI Taxonomy" id="5974"/>
    <lineage>
        <taxon>Eukaryota</taxon>
        <taxon>Sar</taxon>
        <taxon>Alveolata</taxon>
        <taxon>Ciliophora</taxon>
        <taxon>Intramacronucleata</taxon>
        <taxon>Spirotrichea</taxon>
        <taxon>Stichotrichia</taxon>
        <taxon>Sporadotrichida</taxon>
        <taxon>Halteriidae</taxon>
        <taxon>Halteria</taxon>
    </lineage>
</organism>
<comment type="caution">
    <text evidence="1">The sequence shown here is derived from an EMBL/GenBank/DDBJ whole genome shotgun (WGS) entry which is preliminary data.</text>
</comment>